<accession>A0AC34FTI4</accession>
<evidence type="ECO:0000313" key="2">
    <source>
        <dbReference type="WBParaSite" id="ES5_v2.g20761.t1"/>
    </source>
</evidence>
<reference evidence="2" key="1">
    <citation type="submission" date="2022-11" db="UniProtKB">
        <authorList>
            <consortium name="WormBaseParasite"/>
        </authorList>
    </citation>
    <scope>IDENTIFICATION</scope>
</reference>
<protein>
    <submittedName>
        <fullName evidence="2">Glutaminase</fullName>
    </submittedName>
</protein>
<proteinExistence type="predicted"/>
<dbReference type="Proteomes" id="UP000887579">
    <property type="component" value="Unplaced"/>
</dbReference>
<dbReference type="WBParaSite" id="ES5_v2.g20761.t1">
    <property type="protein sequence ID" value="ES5_v2.g20761.t1"/>
    <property type="gene ID" value="ES5_v2.g20761"/>
</dbReference>
<evidence type="ECO:0000313" key="1">
    <source>
        <dbReference type="Proteomes" id="UP000887579"/>
    </source>
</evidence>
<organism evidence="1 2">
    <name type="scientific">Panagrolaimus sp. ES5</name>
    <dbReference type="NCBI Taxonomy" id="591445"/>
    <lineage>
        <taxon>Eukaryota</taxon>
        <taxon>Metazoa</taxon>
        <taxon>Ecdysozoa</taxon>
        <taxon>Nematoda</taxon>
        <taxon>Chromadorea</taxon>
        <taxon>Rhabditida</taxon>
        <taxon>Tylenchina</taxon>
        <taxon>Panagrolaimomorpha</taxon>
        <taxon>Panagrolaimoidea</taxon>
        <taxon>Panagrolaimidae</taxon>
        <taxon>Panagrolaimus</taxon>
    </lineage>
</organism>
<name>A0AC34FTI4_9BILA</name>
<sequence>MFSYASSLKLSPSTTNIFRRQFILTNHHVLRPPMSSTSNIICMPFDEIDNERNKQHLFDLYRNPETNKISVSKFLKELKNNGLQEDDPRISSIVRSLRNEGIKSAFERDDIELDREKFVSTLDDKTHVIKKALKNQMIIPNWQEFISEIHGLFEETKIYENGNLATYIPQLARSDPNAWGLSICTVDGQQASFGTHSSPFCLQSVSKPFTYSMVINEFGEDIVHKYVGQEPSGRFFNEICLDLEHKPHNPMINAGAILVTSLLKADEILSDRFDFCLKTMRRFAGDSFVSFKNSVFLSERETADRNFAIAYYMREHKVCFPEKTNLVDTLDLYFQLCSISVTTDSLAVMAATLANGGRNPLTHERIVSNQSVRDTLSLMLSCGMYDYSGKFAFKIGLPAKSGVSGDMIIVVPNCMGIALYSPCLDQYGNSVRGVKFAEKLVNKFNFHHYDSMISTECDKIDPRKNRKQLKQINLSTLMLKD</sequence>